<gene>
    <name evidence="1" type="ORF">OCBIM_22025869mg</name>
</gene>
<name>A0A0L8GYG9_OCTBM</name>
<dbReference type="EMBL" id="KQ419917">
    <property type="protein sequence ID" value="KOF81972.1"/>
    <property type="molecule type" value="Genomic_DNA"/>
</dbReference>
<dbReference type="GO" id="GO:0043565">
    <property type="term" value="F:sequence-specific DNA binding"/>
    <property type="evidence" value="ECO:0007669"/>
    <property type="project" value="TreeGrafter"/>
</dbReference>
<evidence type="ECO:0000313" key="1">
    <source>
        <dbReference type="EMBL" id="KOF81972.1"/>
    </source>
</evidence>
<proteinExistence type="predicted"/>
<dbReference type="PANTHER" id="PTHR47055:SF3">
    <property type="entry name" value="PHORBOL-ESTER_DAG-TYPE DOMAIN-CONTAINING PROTEIN"/>
    <property type="match status" value="1"/>
</dbReference>
<dbReference type="PANTHER" id="PTHR47055">
    <property type="entry name" value="DDE_TNP_1_7 DOMAIN-CONTAINING PROTEIN"/>
    <property type="match status" value="1"/>
</dbReference>
<sequence>MSNHFSFDEAMEPYYVHHGMKQSIRRKLIRYGFKVWCCVRPHGFLVKFYPNTCVDLFDKLRVHCRIRIRSRKWYKPLFRFSFNGSIVNLWIPFRCIQRNIFLLEFTRQIVTALLAAPELEKKIVVSPKTKKQVPQGVRFDNRDHLVNKIETQRRCVASGKCIKFVCIKCNIGLHLGICFIHFHQKWYSS</sequence>
<dbReference type="AlphaFoldDB" id="A0A0L8GYG9"/>
<organism evidence="1">
    <name type="scientific">Octopus bimaculoides</name>
    <name type="common">California two-spotted octopus</name>
    <dbReference type="NCBI Taxonomy" id="37653"/>
    <lineage>
        <taxon>Eukaryota</taxon>
        <taxon>Metazoa</taxon>
        <taxon>Spiralia</taxon>
        <taxon>Lophotrochozoa</taxon>
        <taxon>Mollusca</taxon>
        <taxon>Cephalopoda</taxon>
        <taxon>Coleoidea</taxon>
        <taxon>Octopodiformes</taxon>
        <taxon>Octopoda</taxon>
        <taxon>Incirrata</taxon>
        <taxon>Octopodidae</taxon>
        <taxon>Octopus</taxon>
    </lineage>
</organism>
<reference evidence="1" key="1">
    <citation type="submission" date="2015-07" db="EMBL/GenBank/DDBJ databases">
        <title>MeaNS - Measles Nucleotide Surveillance Program.</title>
        <authorList>
            <person name="Tran T."/>
            <person name="Druce J."/>
        </authorList>
    </citation>
    <scope>NUCLEOTIDE SEQUENCE</scope>
    <source>
        <strain evidence="1">UCB-OBI-ISO-001</strain>
        <tissue evidence="1">Gonad</tissue>
    </source>
</reference>
<accession>A0A0L8GYG9</accession>
<evidence type="ECO:0008006" key="2">
    <source>
        <dbReference type="Google" id="ProtNLM"/>
    </source>
</evidence>
<dbReference type="InterPro" id="IPR052638">
    <property type="entry name" value="PiggyBac_TE-derived"/>
</dbReference>
<protein>
    <recommendedName>
        <fullName evidence="2">PiggyBac transposable element-derived protein domain-containing protein</fullName>
    </recommendedName>
</protein>